<dbReference type="PROSITE" id="PS50112">
    <property type="entry name" value="PAS"/>
    <property type="match status" value="2"/>
</dbReference>
<keyword evidence="13" id="KW-0675">Receptor</keyword>
<dbReference type="CDD" id="cd00130">
    <property type="entry name" value="PAS"/>
    <property type="match status" value="2"/>
</dbReference>
<evidence type="ECO:0000256" key="3">
    <source>
        <dbReference type="ARBA" id="ARBA00022543"/>
    </source>
</evidence>
<keyword evidence="4" id="KW-0597">Phosphoprotein</keyword>
<comment type="catalytic activity">
    <reaction evidence="1">
        <text>ATP + protein L-histidine = ADP + protein N-phospho-L-histidine.</text>
        <dbReference type="EC" id="2.7.13.3"/>
    </reaction>
</comment>
<dbReference type="PANTHER" id="PTHR24422">
    <property type="entry name" value="CHEMOTAXIS PROTEIN METHYLTRANSFERASE"/>
    <property type="match status" value="1"/>
</dbReference>
<dbReference type="Pfam" id="PF08447">
    <property type="entry name" value="PAS_3"/>
    <property type="match status" value="1"/>
</dbReference>
<evidence type="ECO:0000313" key="21">
    <source>
        <dbReference type="EMBL" id="GGM10833.1"/>
    </source>
</evidence>
<dbReference type="Gene3D" id="3.30.450.20">
    <property type="entry name" value="PAS domain"/>
    <property type="match status" value="4"/>
</dbReference>
<dbReference type="InterPro" id="IPR022641">
    <property type="entry name" value="CheR_N"/>
</dbReference>
<dbReference type="InterPro" id="IPR011102">
    <property type="entry name" value="Sig_transdc_His_kinase_HWE"/>
</dbReference>
<dbReference type="GO" id="GO:0008757">
    <property type="term" value="F:S-adenosylmethionine-dependent methyltransferase activity"/>
    <property type="evidence" value="ECO:0007669"/>
    <property type="project" value="InterPro"/>
</dbReference>
<dbReference type="SMART" id="SM00086">
    <property type="entry name" value="PAC"/>
    <property type="match status" value="3"/>
</dbReference>
<dbReference type="Gene3D" id="3.40.50.180">
    <property type="entry name" value="Methylesterase CheB, C-terminal domain"/>
    <property type="match status" value="1"/>
</dbReference>
<dbReference type="PROSITE" id="PS50113">
    <property type="entry name" value="PAC"/>
    <property type="match status" value="3"/>
</dbReference>
<dbReference type="InterPro" id="IPR035909">
    <property type="entry name" value="CheB_C"/>
</dbReference>
<dbReference type="PROSITE" id="PS50122">
    <property type="entry name" value="CHEB"/>
    <property type="match status" value="1"/>
</dbReference>
<dbReference type="InterPro" id="IPR013655">
    <property type="entry name" value="PAS_fold_3"/>
</dbReference>
<evidence type="ECO:0000256" key="11">
    <source>
        <dbReference type="ARBA" id="ARBA00022840"/>
    </source>
</evidence>
<evidence type="ECO:0000256" key="12">
    <source>
        <dbReference type="ARBA" id="ARBA00022991"/>
    </source>
</evidence>
<dbReference type="Pfam" id="PF01739">
    <property type="entry name" value="CheR"/>
    <property type="match status" value="1"/>
</dbReference>
<dbReference type="InterPro" id="IPR035965">
    <property type="entry name" value="PAS-like_dom_sf"/>
</dbReference>
<evidence type="ECO:0000256" key="9">
    <source>
        <dbReference type="ARBA" id="ARBA00022741"/>
    </source>
</evidence>
<evidence type="ECO:0000256" key="2">
    <source>
        <dbReference type="ARBA" id="ARBA00012438"/>
    </source>
</evidence>
<evidence type="ECO:0000256" key="15">
    <source>
        <dbReference type="SAM" id="Coils"/>
    </source>
</evidence>
<evidence type="ECO:0000256" key="5">
    <source>
        <dbReference type="ARBA" id="ARBA00022606"/>
    </source>
</evidence>
<dbReference type="Pfam" id="PF08448">
    <property type="entry name" value="PAS_4"/>
    <property type="match status" value="2"/>
</dbReference>
<feature type="domain" description="CheR-type methyltransferase" evidence="20">
    <location>
        <begin position="198"/>
        <end position="470"/>
    </location>
</feature>
<dbReference type="InterPro" id="IPR000673">
    <property type="entry name" value="Sig_transdc_resp-reg_Me-estase"/>
</dbReference>
<dbReference type="SUPFAM" id="SSF52738">
    <property type="entry name" value="Methylesterase CheB, C-terminal domain"/>
    <property type="match status" value="1"/>
</dbReference>
<keyword evidence="8" id="KW-0808">Transferase</keyword>
<dbReference type="GO" id="GO:0009881">
    <property type="term" value="F:photoreceptor activity"/>
    <property type="evidence" value="ECO:0007669"/>
    <property type="project" value="UniProtKB-KW"/>
</dbReference>
<gene>
    <name evidence="21" type="ORF">GCM10011534_36120</name>
</gene>
<evidence type="ECO:0000256" key="8">
    <source>
        <dbReference type="ARBA" id="ARBA00022679"/>
    </source>
</evidence>
<keyword evidence="3" id="KW-0600">Photoreceptor protein</keyword>
<dbReference type="Proteomes" id="UP000649829">
    <property type="component" value="Unassembled WGS sequence"/>
</dbReference>
<dbReference type="GO" id="GO:0008984">
    <property type="term" value="F:protein-glutamate methylesterase activity"/>
    <property type="evidence" value="ECO:0007669"/>
    <property type="project" value="InterPro"/>
</dbReference>
<evidence type="ECO:0000256" key="10">
    <source>
        <dbReference type="ARBA" id="ARBA00022777"/>
    </source>
</evidence>
<feature type="active site" evidence="14">
    <location>
        <position position="132"/>
    </location>
</feature>
<keyword evidence="5" id="KW-0716">Sensory transduction</keyword>
<evidence type="ECO:0000256" key="16">
    <source>
        <dbReference type="SAM" id="MobiDB-lite"/>
    </source>
</evidence>
<dbReference type="PRINTS" id="PR00996">
    <property type="entry name" value="CHERMTFRASE"/>
</dbReference>
<keyword evidence="9" id="KW-0547">Nucleotide-binding</keyword>
<comment type="caution">
    <text evidence="21">The sequence shown here is derived from an EMBL/GenBank/DDBJ whole genome shotgun (WGS) entry which is preliminary data.</text>
</comment>
<evidence type="ECO:0000256" key="13">
    <source>
        <dbReference type="ARBA" id="ARBA00023170"/>
    </source>
</evidence>
<sequence length="1419" mass="159267">MSELPTVVGIGASAGGLEALQDFVHAIPNDSGIAYVVIQHLAPDQPSLMDKLLRAHTPVPVSRIEDGGAIEPDHIYIIPPGPFLEIEEDRFKLIEHKREEGVRTPIDRFFTSLAEAAGRKAFAVVLSGTGSDGTMGVRAIKSSGGIALVQESKSARFPGMPDSAAATGLVDFALRAQDMPGRIFDIVRHREQIEDDGGRENLLDAVEARLDEVLDRIEDEAGNSFAGYKPGTLVRRVARRMTLLRQRTLDGYLKTLESKSEERQLLTQDFLIGVTQFFRDPGAFDTLRDQVLKPLLESDRPGFRIWVPGCSTGEEAYSIAILVTELAEEMGDKRSWKIFGTDIDLDALRHARVGRYSEAAVETLGKERRGRFFTQDEDIWQLDSHLREMCVFAPHNLLSDPPFSKLDLISCRNVMIYLNADSQESLLPRFHYALNPNSYLWLGPSESLGRNERFFRTVHRGARLFRRDDSVSPAFSSLSAGRRREGPMGLRSGLTPEQQQPRSRDDLESQSEQIFLQRRAAPFATINRQNEVVYVSEAMTSLVKPSRGTPSTALDDYLTADLRLPVHSALDEARESGLDAEVKNVVAHVGDTPRLFDVGVTPFGADSELMLVSLNEVRSRDMDKALDVDVSRRGEVHEQELLLTRKRLSSLEKEFETSEQELRSANEELLSMNEELQSSNEELETSREELQSINEELETINAELSENNRQLTRANSDLKNLLESTDIATLFIDESDCVRLYTPELSRLFGVQERDVGRSIHDLASKVDYPELSGDAEKVRKTLQPVERELRIESTDETFQARVRPYRTIDNRIDGVVITFIDVTGRKRNERQLEENARVLREQYSELATLYDTAPIGLSLIDRDMRYVRINEQLAAMNGFSVEEHIGKLQEEMVPEAHASVAEIQRKVMETGEPAHGLNVRTETPSAPGRRREFLVDFYPVFDGPDVVAIGTCVREVTKERELERRIEESAVRQGIAVDAAGLGVFEWRMDEDEALWENDRLYEIFGRSREEGPLSFADFRESVLHPDDVERFTQDIAEARKTGALDTVVRIAHPADGTERHIQYFASVNRDEDGTDCMVGVIADVTEQKLAAQREAEQRQRLQTLQDSLSSFVGMLTPDGTVVEANATALDRGGLRRADVIGKKLWDCRWWSFSAESQERLKASLERARQGESVRYDVPVRMDGEEMLTIDFQLVPNIDKTGQVTEIIPSAVDVTERVEAERRKDILLAELEHRVKNILATVQSVARFTARMARDKDHMAESLISRLGAISRTHDALTSGGWEGQTLRSLVEAEVAPYVDPQNGRFTYIGDEIALSPSTSLSIGLALHELATNAAKYGAYASDSGRVELRATTDGDEFARIEWREIGGPEVKPPEHEGFGTFLIQRLLQQELDASIDVVYEETGLRCVIERSEKQANA</sequence>
<evidence type="ECO:0000256" key="14">
    <source>
        <dbReference type="PROSITE-ProRule" id="PRU00050"/>
    </source>
</evidence>
<dbReference type="InterPro" id="IPR001610">
    <property type="entry name" value="PAC"/>
</dbReference>
<dbReference type="SMART" id="SM00091">
    <property type="entry name" value="PAS"/>
    <property type="match status" value="4"/>
</dbReference>
<feature type="domain" description="PAS" evidence="17">
    <location>
        <begin position="1099"/>
        <end position="1173"/>
    </location>
</feature>
<keyword evidence="6" id="KW-0285">Flavoprotein</keyword>
<feature type="coiled-coil region" evidence="15">
    <location>
        <begin position="641"/>
        <end position="724"/>
    </location>
</feature>
<dbReference type="GO" id="GO:0006935">
    <property type="term" value="P:chemotaxis"/>
    <property type="evidence" value="ECO:0007669"/>
    <property type="project" value="UniProtKB-UniRule"/>
</dbReference>
<feature type="active site" evidence="14">
    <location>
        <position position="13"/>
    </location>
</feature>
<dbReference type="InterPro" id="IPR050903">
    <property type="entry name" value="Bact_Chemotaxis_MeTrfase"/>
</dbReference>
<dbReference type="PROSITE" id="PS50123">
    <property type="entry name" value="CHER"/>
    <property type="match status" value="1"/>
</dbReference>
<keyword evidence="10" id="KW-0418">Kinase</keyword>
<evidence type="ECO:0000259" key="17">
    <source>
        <dbReference type="PROSITE" id="PS50112"/>
    </source>
</evidence>
<evidence type="ECO:0000256" key="6">
    <source>
        <dbReference type="ARBA" id="ARBA00022630"/>
    </source>
</evidence>
<keyword evidence="14" id="KW-0145">Chemotaxis</keyword>
<dbReference type="Pfam" id="PF13596">
    <property type="entry name" value="PAS_10"/>
    <property type="match status" value="1"/>
</dbReference>
<keyword evidence="7" id="KW-0288">FMN</keyword>
<evidence type="ECO:0000256" key="1">
    <source>
        <dbReference type="ARBA" id="ARBA00000085"/>
    </source>
</evidence>
<evidence type="ECO:0000259" key="19">
    <source>
        <dbReference type="PROSITE" id="PS50122"/>
    </source>
</evidence>
<evidence type="ECO:0000259" key="18">
    <source>
        <dbReference type="PROSITE" id="PS50113"/>
    </source>
</evidence>
<dbReference type="Gene3D" id="3.40.50.150">
    <property type="entry name" value="Vaccinia Virus protein VP39"/>
    <property type="match status" value="1"/>
</dbReference>
<reference evidence="21" key="2">
    <citation type="submission" date="2020-09" db="EMBL/GenBank/DDBJ databases">
        <authorList>
            <person name="Sun Q."/>
            <person name="Zhou Y."/>
        </authorList>
    </citation>
    <scope>NUCLEOTIDE SEQUENCE</scope>
    <source>
        <strain evidence="21">CGMCC 1.6293</strain>
    </source>
</reference>
<dbReference type="GO" id="GO:0004673">
    <property type="term" value="F:protein histidine kinase activity"/>
    <property type="evidence" value="ECO:0007669"/>
    <property type="project" value="UniProtKB-EC"/>
</dbReference>
<dbReference type="NCBIfam" id="TIGR00229">
    <property type="entry name" value="sensory_box"/>
    <property type="match status" value="3"/>
</dbReference>
<keyword evidence="12" id="KW-0157">Chromophore</keyword>
<dbReference type="Pfam" id="PF07536">
    <property type="entry name" value="HWE_HK"/>
    <property type="match status" value="1"/>
</dbReference>
<keyword evidence="15" id="KW-0175">Coiled coil</keyword>
<feature type="domain" description="PAC" evidence="18">
    <location>
        <begin position="1173"/>
        <end position="1227"/>
    </location>
</feature>
<feature type="active site" evidence="14">
    <location>
        <position position="40"/>
    </location>
</feature>
<feature type="domain" description="PAC" evidence="18">
    <location>
        <begin position="784"/>
        <end position="835"/>
    </location>
</feature>
<dbReference type="SMART" id="SM00911">
    <property type="entry name" value="HWE_HK"/>
    <property type="match status" value="1"/>
</dbReference>
<evidence type="ECO:0000259" key="20">
    <source>
        <dbReference type="PROSITE" id="PS50123"/>
    </source>
</evidence>
<dbReference type="GO" id="GO:0000156">
    <property type="term" value="F:phosphorelay response regulator activity"/>
    <property type="evidence" value="ECO:0007669"/>
    <property type="project" value="InterPro"/>
</dbReference>
<dbReference type="PANTHER" id="PTHR24422:SF27">
    <property type="entry name" value="PROTEIN-GLUTAMATE O-METHYLTRANSFERASE"/>
    <property type="match status" value="1"/>
</dbReference>
<feature type="domain" description="PAS" evidence="17">
    <location>
        <begin position="843"/>
        <end position="912"/>
    </location>
</feature>
<proteinExistence type="predicted"/>
<dbReference type="InterPro" id="IPR022642">
    <property type="entry name" value="CheR_C"/>
</dbReference>
<dbReference type="Gene3D" id="3.30.565.10">
    <property type="entry name" value="Histidine kinase-like ATPase, C-terminal domain"/>
    <property type="match status" value="1"/>
</dbReference>
<dbReference type="SUPFAM" id="SSF47757">
    <property type="entry name" value="Chemotaxis receptor methyltransferase CheR, N-terminal domain"/>
    <property type="match status" value="1"/>
</dbReference>
<accession>A0A917T7I1</accession>
<reference evidence="21" key="1">
    <citation type="journal article" date="2014" name="Int. J. Syst. Evol. Microbiol.">
        <title>Complete genome sequence of Corynebacterium casei LMG S-19264T (=DSM 44701T), isolated from a smear-ripened cheese.</title>
        <authorList>
            <consortium name="US DOE Joint Genome Institute (JGI-PGF)"/>
            <person name="Walter F."/>
            <person name="Albersmeier A."/>
            <person name="Kalinowski J."/>
            <person name="Ruckert C."/>
        </authorList>
    </citation>
    <scope>NUCLEOTIDE SEQUENCE</scope>
    <source>
        <strain evidence="21">CGMCC 1.6293</strain>
    </source>
</reference>
<feature type="domain" description="PAC" evidence="18">
    <location>
        <begin position="1046"/>
        <end position="1098"/>
    </location>
</feature>
<dbReference type="EMBL" id="BMLF01000003">
    <property type="protein sequence ID" value="GGM10833.1"/>
    <property type="molecule type" value="Genomic_DNA"/>
</dbReference>
<dbReference type="InterPro" id="IPR000780">
    <property type="entry name" value="CheR_MeTrfase"/>
</dbReference>
<evidence type="ECO:0000256" key="4">
    <source>
        <dbReference type="ARBA" id="ARBA00022553"/>
    </source>
</evidence>
<dbReference type="SMART" id="SM00138">
    <property type="entry name" value="MeTrc"/>
    <property type="match status" value="1"/>
</dbReference>
<keyword evidence="11" id="KW-0067">ATP-binding</keyword>
<dbReference type="InterPro" id="IPR029063">
    <property type="entry name" value="SAM-dependent_MTases_sf"/>
</dbReference>
<protein>
    <recommendedName>
        <fullName evidence="2">histidine kinase</fullName>
        <ecNumber evidence="2">2.7.13.3</ecNumber>
    </recommendedName>
</protein>
<dbReference type="InterPro" id="IPR000700">
    <property type="entry name" value="PAS-assoc_C"/>
</dbReference>
<evidence type="ECO:0000313" key="22">
    <source>
        <dbReference type="Proteomes" id="UP000649829"/>
    </source>
</evidence>
<dbReference type="Pfam" id="PF01339">
    <property type="entry name" value="CheB_methylest"/>
    <property type="match status" value="1"/>
</dbReference>
<dbReference type="SUPFAM" id="SSF55785">
    <property type="entry name" value="PYP-like sensor domain (PAS domain)"/>
    <property type="match status" value="4"/>
</dbReference>
<dbReference type="GO" id="GO:0005737">
    <property type="term" value="C:cytoplasm"/>
    <property type="evidence" value="ECO:0007669"/>
    <property type="project" value="InterPro"/>
</dbReference>
<keyword evidence="14" id="KW-0378">Hydrolase</keyword>
<dbReference type="RefSeq" id="WP_084178504.1">
    <property type="nucleotide sequence ID" value="NZ_BMLF01000003.1"/>
</dbReference>
<dbReference type="Gene3D" id="2.10.70.100">
    <property type="match status" value="1"/>
</dbReference>
<organism evidence="21 22">
    <name type="scientific">Pseudooceanicola nanhaiensis</name>
    <dbReference type="NCBI Taxonomy" id="375761"/>
    <lineage>
        <taxon>Bacteria</taxon>
        <taxon>Pseudomonadati</taxon>
        <taxon>Pseudomonadota</taxon>
        <taxon>Alphaproteobacteria</taxon>
        <taxon>Rhodobacterales</taxon>
        <taxon>Paracoccaceae</taxon>
        <taxon>Pseudooceanicola</taxon>
    </lineage>
</organism>
<name>A0A917T7I1_9RHOB</name>
<evidence type="ECO:0000256" key="7">
    <source>
        <dbReference type="ARBA" id="ARBA00022643"/>
    </source>
</evidence>
<feature type="domain" description="CheB-type methylesterase" evidence="19">
    <location>
        <begin position="3"/>
        <end position="190"/>
    </location>
</feature>
<dbReference type="EC" id="2.7.13.3" evidence="2"/>
<dbReference type="InterPro" id="IPR013656">
    <property type="entry name" value="PAS_4"/>
</dbReference>
<feature type="region of interest" description="Disordered" evidence="16">
    <location>
        <begin position="473"/>
        <end position="511"/>
    </location>
</feature>
<dbReference type="InterPro" id="IPR000014">
    <property type="entry name" value="PAS"/>
</dbReference>
<dbReference type="GO" id="GO:0005524">
    <property type="term" value="F:ATP binding"/>
    <property type="evidence" value="ECO:0007669"/>
    <property type="project" value="UniProtKB-KW"/>
</dbReference>
<dbReference type="InterPro" id="IPR036890">
    <property type="entry name" value="HATPase_C_sf"/>
</dbReference>
<dbReference type="SUPFAM" id="SSF53335">
    <property type="entry name" value="S-adenosyl-L-methionine-dependent methyltransferases"/>
    <property type="match status" value="1"/>
</dbReference>
<dbReference type="Pfam" id="PF03705">
    <property type="entry name" value="CheR_N"/>
    <property type="match status" value="1"/>
</dbReference>
<dbReference type="CDD" id="cd16434">
    <property type="entry name" value="CheB-CheR_fusion"/>
    <property type="match status" value="1"/>
</dbReference>
<keyword evidence="22" id="KW-1185">Reference proteome</keyword>